<dbReference type="STRING" id="36842.SAMN02194393_01943"/>
<sequence>MYKILAKFTKMDRMKFLSHLELIRVIERALRRANIPLRFTQGFNPHPKISFAAPLAVGVSSEGEYLTVEINKEINVKDFEKKLNMELPEGIKFIKCKYIDPKSKSLMSIVEESTYIVKCITKNQYDLKEIDEFIEKFLKREEILYKKIGKRGKEKIVNIKKYIKEIIILSLQENEIIFKTTVSTGSKGNLKPEVAFEKLMELEGIEIDLEKVRVHRLETFSSKGDKKLLPIDATI</sequence>
<name>A0A1T5KM64_9FIRM</name>
<organism evidence="2 3">
    <name type="scientific">Maledivibacter halophilus</name>
    <dbReference type="NCBI Taxonomy" id="36842"/>
    <lineage>
        <taxon>Bacteria</taxon>
        <taxon>Bacillati</taxon>
        <taxon>Bacillota</taxon>
        <taxon>Clostridia</taxon>
        <taxon>Peptostreptococcales</taxon>
        <taxon>Caminicellaceae</taxon>
        <taxon>Maledivibacter</taxon>
    </lineage>
</organism>
<accession>A0A1T5KM64</accession>
<keyword evidence="3" id="KW-1185">Reference proteome</keyword>
<protein>
    <submittedName>
        <fullName evidence="2">Radical SAM-linked protein</fullName>
    </submittedName>
</protein>
<evidence type="ECO:0000259" key="1">
    <source>
        <dbReference type="Pfam" id="PF10105"/>
    </source>
</evidence>
<evidence type="ECO:0000313" key="3">
    <source>
        <dbReference type="Proteomes" id="UP000190285"/>
    </source>
</evidence>
<gene>
    <name evidence="2" type="ORF">SAMN02194393_01943</name>
</gene>
<dbReference type="NCBIfam" id="TIGR03936">
    <property type="entry name" value="sam_1_link_chp"/>
    <property type="match status" value="1"/>
</dbReference>
<feature type="domain" description="DUF2344" evidence="1">
    <location>
        <begin position="3"/>
        <end position="192"/>
    </location>
</feature>
<reference evidence="2 3" key="1">
    <citation type="submission" date="2017-02" db="EMBL/GenBank/DDBJ databases">
        <authorList>
            <person name="Peterson S.W."/>
        </authorList>
    </citation>
    <scope>NUCLEOTIDE SEQUENCE [LARGE SCALE GENOMIC DNA]</scope>
    <source>
        <strain evidence="2 3">M1</strain>
    </source>
</reference>
<dbReference type="Proteomes" id="UP000190285">
    <property type="component" value="Unassembled WGS sequence"/>
</dbReference>
<dbReference type="OrthoDB" id="9780488at2"/>
<dbReference type="EMBL" id="FUZT01000004">
    <property type="protein sequence ID" value="SKC64575.1"/>
    <property type="molecule type" value="Genomic_DNA"/>
</dbReference>
<dbReference type="AlphaFoldDB" id="A0A1T5KM64"/>
<dbReference type="RefSeq" id="WP_079491194.1">
    <property type="nucleotide sequence ID" value="NZ_FUZT01000004.1"/>
</dbReference>
<dbReference type="InterPro" id="IPR018768">
    <property type="entry name" value="DUF2344"/>
</dbReference>
<dbReference type="Pfam" id="PF10105">
    <property type="entry name" value="DUF2344"/>
    <property type="match status" value="1"/>
</dbReference>
<proteinExistence type="predicted"/>
<evidence type="ECO:0000313" key="2">
    <source>
        <dbReference type="EMBL" id="SKC64575.1"/>
    </source>
</evidence>